<feature type="transmembrane region" description="Helical" evidence="9">
    <location>
        <begin position="183"/>
        <end position="204"/>
    </location>
</feature>
<keyword evidence="3 9" id="KW-0812">Transmembrane</keyword>
<dbReference type="InterPro" id="IPR003593">
    <property type="entry name" value="AAA+_ATPase"/>
</dbReference>
<dbReference type="GO" id="GO:0005524">
    <property type="term" value="F:ATP binding"/>
    <property type="evidence" value="ECO:0007669"/>
    <property type="project" value="UniProtKB-KW"/>
</dbReference>
<evidence type="ECO:0000259" key="11">
    <source>
        <dbReference type="PROSITE" id="PS50929"/>
    </source>
</evidence>
<dbReference type="SUPFAM" id="SSF90123">
    <property type="entry name" value="ABC transporter transmembrane region"/>
    <property type="match status" value="1"/>
</dbReference>
<dbReference type="Gene3D" id="1.20.1560.10">
    <property type="entry name" value="ABC transporter type 1, transmembrane domain"/>
    <property type="match status" value="2"/>
</dbReference>
<dbReference type="PROSITE" id="PS00211">
    <property type="entry name" value="ABC_TRANSPORTER_1"/>
    <property type="match status" value="1"/>
</dbReference>
<evidence type="ECO:0000256" key="4">
    <source>
        <dbReference type="ARBA" id="ARBA00022741"/>
    </source>
</evidence>
<feature type="transmembrane region" description="Helical" evidence="9">
    <location>
        <begin position="346"/>
        <end position="364"/>
    </location>
</feature>
<evidence type="ECO:0000313" key="12">
    <source>
        <dbReference type="EMBL" id="RTG89669.1"/>
    </source>
</evidence>
<organism evidence="12 13">
    <name type="scientific">Schistosoma bovis</name>
    <name type="common">Blood fluke</name>
    <dbReference type="NCBI Taxonomy" id="6184"/>
    <lineage>
        <taxon>Eukaryota</taxon>
        <taxon>Metazoa</taxon>
        <taxon>Spiralia</taxon>
        <taxon>Lophotrochozoa</taxon>
        <taxon>Platyhelminthes</taxon>
        <taxon>Trematoda</taxon>
        <taxon>Digenea</taxon>
        <taxon>Strigeidida</taxon>
        <taxon>Schistosomatoidea</taxon>
        <taxon>Schistosomatidae</taxon>
        <taxon>Schistosoma</taxon>
    </lineage>
</organism>
<evidence type="ECO:0000256" key="9">
    <source>
        <dbReference type="SAM" id="Phobius"/>
    </source>
</evidence>
<feature type="transmembrane region" description="Helical" evidence="9">
    <location>
        <begin position="299"/>
        <end position="325"/>
    </location>
</feature>
<evidence type="ECO:0000256" key="5">
    <source>
        <dbReference type="ARBA" id="ARBA00022840"/>
    </source>
</evidence>
<sequence length="678" mass="76960">MLNPPQSVFFISKIIFHFTVYEIHLFICLCTLVNSLSEVDNSTGTLSFEQNLIMKPSPYTIFTAVSSHTGLIYRWDYVLLFALLRLLQGLGGLGAGLISALRSQLWIAVDQFSTRELSVMLFKHIQRLSLKWHLSRKTGEVLRVMDRGTASISNILSYLVFNIIPTVLDIIIGVVYFVTAFNIWYGLLVFVTMLIYLISTVLITEWRAKFRREMNNLDNQKNTKAVDSVLNFETVKYYNAEQFETDRYNQAFLDYQKADWWNAFTLNLLNTVQNIVISIGFMFGVLLCARDVVNGVLTVGHFVLFCTYIIQLYSPLSIFGTYYRLERNFNEIDKKSAQYFITVSRCFLPLSSLSLLSIFLTRLLQTSFIDMENMFDLLEQELDVADAPNAQALIVKEGAVEFNNVCFFYNPERPILKNVSFKIPKGHTVALVGESGSGKSTIVRLLFRFYDATEGEILIDGQNIKSVTQASLRQSLGVVPQDTVLFNDTIYYNIRYGRQSADRTDIEQVAIAADIHRCILDFPKGYETIVGERGLKLSGGEKQRVAIARNLLKNPTIMILDEATSALDTTTERNIQASLNRIAQNRTTLIVAHRLSTIVNANEILVLHEGEIVERGTHSELLLNPKSRYAQLWRQQSEVQQQSSTFASTSSSLLLPIINENTENVSNPINRTNQLVDV</sequence>
<keyword evidence="7 9" id="KW-0472">Membrane</keyword>
<evidence type="ECO:0000256" key="3">
    <source>
        <dbReference type="ARBA" id="ARBA00022692"/>
    </source>
</evidence>
<comment type="caution">
    <text evidence="12">The sequence shown here is derived from an EMBL/GenBank/DDBJ whole genome shotgun (WGS) entry which is preliminary data.</text>
</comment>
<dbReference type="Pfam" id="PF00664">
    <property type="entry name" value="ABC_membrane"/>
    <property type="match status" value="1"/>
</dbReference>
<dbReference type="InterPro" id="IPR039421">
    <property type="entry name" value="Type_1_exporter"/>
</dbReference>
<keyword evidence="6 9" id="KW-1133">Transmembrane helix</keyword>
<dbReference type="GO" id="GO:0005774">
    <property type="term" value="C:vacuolar membrane"/>
    <property type="evidence" value="ECO:0007669"/>
    <property type="project" value="TreeGrafter"/>
</dbReference>
<name>A0A430QPP6_SCHBO</name>
<keyword evidence="2" id="KW-0813">Transport</keyword>
<dbReference type="InterPro" id="IPR027417">
    <property type="entry name" value="P-loop_NTPase"/>
</dbReference>
<keyword evidence="5 12" id="KW-0067">ATP-binding</keyword>
<feature type="domain" description="ABC transmembrane type-1" evidence="11">
    <location>
        <begin position="89"/>
        <end position="323"/>
    </location>
</feature>
<evidence type="ECO:0000256" key="2">
    <source>
        <dbReference type="ARBA" id="ARBA00022448"/>
    </source>
</evidence>
<dbReference type="CDD" id="cd18581">
    <property type="entry name" value="ABC_6TM_ABCB6"/>
    <property type="match status" value="1"/>
</dbReference>
<dbReference type="GO" id="GO:0015439">
    <property type="term" value="F:ABC-type heme transporter activity"/>
    <property type="evidence" value="ECO:0007669"/>
    <property type="project" value="TreeGrafter"/>
</dbReference>
<dbReference type="PROSITE" id="PS50929">
    <property type="entry name" value="ABC_TM1F"/>
    <property type="match status" value="1"/>
</dbReference>
<dbReference type="InterPro" id="IPR017871">
    <property type="entry name" value="ABC_transporter-like_CS"/>
</dbReference>
<dbReference type="PANTHER" id="PTHR24221">
    <property type="entry name" value="ATP-BINDING CASSETTE SUB-FAMILY B"/>
    <property type="match status" value="1"/>
</dbReference>
<dbReference type="InterPro" id="IPR036640">
    <property type="entry name" value="ABC1_TM_sf"/>
</dbReference>
<keyword evidence="13" id="KW-1185">Reference proteome</keyword>
<dbReference type="InterPro" id="IPR011527">
    <property type="entry name" value="ABC1_TM_dom"/>
</dbReference>
<dbReference type="InterPro" id="IPR003439">
    <property type="entry name" value="ABC_transporter-like_ATP-bd"/>
</dbReference>
<dbReference type="PROSITE" id="PS50893">
    <property type="entry name" value="ABC_TRANSPORTER_2"/>
    <property type="match status" value="1"/>
</dbReference>
<keyword evidence="4" id="KW-0547">Nucleotide-binding</keyword>
<dbReference type="Proteomes" id="UP000290809">
    <property type="component" value="Unassembled WGS sequence"/>
</dbReference>
<feature type="transmembrane region" description="Helical" evidence="9">
    <location>
        <begin position="155"/>
        <end position="177"/>
    </location>
</feature>
<protein>
    <submittedName>
        <fullName evidence="12">ATP-binding cassette, subfamily B (MDR/TAP), member 6</fullName>
    </submittedName>
</protein>
<accession>A0A430QPP6</accession>
<dbReference type="PANTHER" id="PTHR24221:SF654">
    <property type="entry name" value="ATP-BINDING CASSETTE SUB-FAMILY B MEMBER 6"/>
    <property type="match status" value="1"/>
</dbReference>
<evidence type="ECO:0000256" key="1">
    <source>
        <dbReference type="ARBA" id="ARBA00004141"/>
    </source>
</evidence>
<dbReference type="CDD" id="cd03253">
    <property type="entry name" value="ABCC_ATM1_transporter"/>
    <property type="match status" value="1"/>
</dbReference>
<dbReference type="STRING" id="6184.A0A430QPP6"/>
<comment type="subcellular location">
    <subcellularLocation>
        <location evidence="1">Membrane</location>
        <topology evidence="1">Multi-pass membrane protein</topology>
    </subcellularLocation>
</comment>
<evidence type="ECO:0000259" key="10">
    <source>
        <dbReference type="PROSITE" id="PS50893"/>
    </source>
</evidence>
<evidence type="ECO:0000256" key="8">
    <source>
        <dbReference type="ARBA" id="ARBA00024363"/>
    </source>
</evidence>
<dbReference type="EMBL" id="QMKO01001489">
    <property type="protein sequence ID" value="RTG89669.1"/>
    <property type="molecule type" value="Genomic_DNA"/>
</dbReference>
<dbReference type="Pfam" id="PF00005">
    <property type="entry name" value="ABC_tran"/>
    <property type="match status" value="1"/>
</dbReference>
<reference evidence="12 13" key="1">
    <citation type="journal article" date="2019" name="PLoS Pathog.">
        <title>Genome sequence of the bovine parasite Schistosoma bovis Tanzania.</title>
        <authorList>
            <person name="Oey H."/>
            <person name="Zakrzewski M."/>
            <person name="Gobert G."/>
            <person name="Gravermann K."/>
            <person name="Stoye J."/>
            <person name="Jones M."/>
            <person name="Mcmanus D."/>
            <person name="Krause L."/>
        </authorList>
    </citation>
    <scope>NUCLEOTIDE SEQUENCE [LARGE SCALE GENOMIC DNA]</scope>
    <source>
        <strain evidence="12 13">TAN1997</strain>
    </source>
</reference>
<dbReference type="AlphaFoldDB" id="A0A430QPP6"/>
<feature type="transmembrane region" description="Helical" evidence="9">
    <location>
        <begin position="275"/>
        <end position="293"/>
    </location>
</feature>
<evidence type="ECO:0000256" key="6">
    <source>
        <dbReference type="ARBA" id="ARBA00022989"/>
    </source>
</evidence>
<dbReference type="Gene3D" id="3.40.50.300">
    <property type="entry name" value="P-loop containing nucleotide triphosphate hydrolases"/>
    <property type="match status" value="1"/>
</dbReference>
<dbReference type="FunFam" id="3.40.50.300:FF:000186">
    <property type="entry name" value="ATP-binding cassette sub-family B member 7, mitochondrial"/>
    <property type="match status" value="1"/>
</dbReference>
<evidence type="ECO:0000313" key="13">
    <source>
        <dbReference type="Proteomes" id="UP000290809"/>
    </source>
</evidence>
<gene>
    <name evidence="12" type="ORF">DC041_0012054</name>
</gene>
<dbReference type="SMART" id="SM00382">
    <property type="entry name" value="AAA"/>
    <property type="match status" value="1"/>
</dbReference>
<feature type="domain" description="ABC transporter" evidence="10">
    <location>
        <begin position="400"/>
        <end position="634"/>
    </location>
</feature>
<proteinExistence type="inferred from homology"/>
<evidence type="ECO:0000256" key="7">
    <source>
        <dbReference type="ARBA" id="ARBA00023136"/>
    </source>
</evidence>
<dbReference type="GO" id="GO:0020037">
    <property type="term" value="F:heme binding"/>
    <property type="evidence" value="ECO:0007669"/>
    <property type="project" value="TreeGrafter"/>
</dbReference>
<dbReference type="SUPFAM" id="SSF52540">
    <property type="entry name" value="P-loop containing nucleoside triphosphate hydrolases"/>
    <property type="match status" value="1"/>
</dbReference>
<comment type="similarity">
    <text evidence="8">Belongs to the ABC transporter superfamily. ABCB family. Heavy Metal importer (TC 3.A.1.210) subfamily.</text>
</comment>
<dbReference type="GO" id="GO:0016887">
    <property type="term" value="F:ATP hydrolysis activity"/>
    <property type="evidence" value="ECO:0007669"/>
    <property type="project" value="InterPro"/>
</dbReference>